<gene>
    <name evidence="1" type="ORF">MGG_17866</name>
</gene>
<evidence type="ECO:0000313" key="1">
    <source>
        <dbReference type="EMBL" id="EHA45811.1"/>
    </source>
</evidence>
<keyword evidence="2" id="KW-1185">Reference proteome</keyword>
<accession>G4NK88</accession>
<sequence length="75" mass="9215">KTPIRPKDNNDNNNEKNQFRILQINVPRNPIPKKFQIFRTNVNIILTLFNRREKFKFNFPIIFNNIFGQFKKYFI</sequence>
<evidence type="ECO:0000313" key="2">
    <source>
        <dbReference type="Proteomes" id="UP000009058"/>
    </source>
</evidence>
<reference evidence="1 2" key="1">
    <citation type="journal article" date="2005" name="Nature">
        <title>The genome sequence of the rice blast fungus Magnaporthe grisea.</title>
        <authorList>
            <person name="Dean R.A."/>
            <person name="Talbot N.J."/>
            <person name="Ebbole D.J."/>
            <person name="Farman M.L."/>
            <person name="Mitchell T.K."/>
            <person name="Orbach M.J."/>
            <person name="Thon M."/>
            <person name="Kulkarni R."/>
            <person name="Xu J.R."/>
            <person name="Pan H."/>
            <person name="Read N.D."/>
            <person name="Lee Y.H."/>
            <person name="Carbone I."/>
            <person name="Brown D."/>
            <person name="Oh Y.Y."/>
            <person name="Donofrio N."/>
            <person name="Jeong J.S."/>
            <person name="Soanes D.M."/>
            <person name="Djonovic S."/>
            <person name="Kolomiets E."/>
            <person name="Rehmeyer C."/>
            <person name="Li W."/>
            <person name="Harding M."/>
            <person name="Kim S."/>
            <person name="Lebrun M.H."/>
            <person name="Bohnert H."/>
            <person name="Coughlan S."/>
            <person name="Butler J."/>
            <person name="Calvo S."/>
            <person name="Ma L.J."/>
            <person name="Nicol R."/>
            <person name="Purcell S."/>
            <person name="Nusbaum C."/>
            <person name="Galagan J.E."/>
            <person name="Birren B.W."/>
        </authorList>
    </citation>
    <scope>NUCLEOTIDE SEQUENCE [LARGE SCALE GENOMIC DNA]</scope>
    <source>
        <strain evidence="2">70-15 / ATCC MYA-4617 / FGSC 8958</strain>
    </source>
</reference>
<dbReference type="KEGG" id="mgr:MGG_17866"/>
<organism evidence="1 2">
    <name type="scientific">Pyricularia oryzae (strain 70-15 / ATCC MYA-4617 / FGSC 8958)</name>
    <name type="common">Rice blast fungus</name>
    <name type="synonym">Magnaporthe oryzae</name>
    <dbReference type="NCBI Taxonomy" id="242507"/>
    <lineage>
        <taxon>Eukaryota</taxon>
        <taxon>Fungi</taxon>
        <taxon>Dikarya</taxon>
        <taxon>Ascomycota</taxon>
        <taxon>Pezizomycotina</taxon>
        <taxon>Sordariomycetes</taxon>
        <taxon>Sordariomycetidae</taxon>
        <taxon>Magnaporthales</taxon>
        <taxon>Pyriculariaceae</taxon>
        <taxon>Pyricularia</taxon>
    </lineage>
</organism>
<dbReference type="Proteomes" id="UP000009058">
    <property type="component" value="Chromosome 7"/>
</dbReference>
<proteinExistence type="predicted"/>
<name>G4NK88_PYRO7</name>
<reference key="2">
    <citation type="submission" date="2011-05" db="EMBL/GenBank/DDBJ databases">
        <title>The Genome Sequence of Magnaporthe oryzae 70-15.</title>
        <authorList>
            <consortium name="The Broad Institute Genome Sequencing Platform"/>
            <person name="Ma L.-J."/>
            <person name="Dead R."/>
            <person name="Young S.K."/>
            <person name="Zeng Q."/>
            <person name="Gargeya S."/>
            <person name="Fitzgerald M."/>
            <person name="Haas B."/>
            <person name="Abouelleil A."/>
            <person name="Alvarado L."/>
            <person name="Arachchi H.M."/>
            <person name="Berlin A."/>
            <person name="Brown A."/>
            <person name="Chapman S.B."/>
            <person name="Chen Z."/>
            <person name="Dunbar C."/>
            <person name="Freedman E."/>
            <person name="Gearin G."/>
            <person name="Gellesch M."/>
            <person name="Goldberg J."/>
            <person name="Griggs A."/>
            <person name="Gujja S."/>
            <person name="Heiman D."/>
            <person name="Howarth C."/>
            <person name="Larson L."/>
            <person name="Lui A."/>
            <person name="MacDonald P.J.P."/>
            <person name="Mehta T."/>
            <person name="Montmayeur A."/>
            <person name="Murphy C."/>
            <person name="Neiman D."/>
            <person name="Pearson M."/>
            <person name="Priest M."/>
            <person name="Roberts A."/>
            <person name="Saif S."/>
            <person name="Shea T."/>
            <person name="Shenoy N."/>
            <person name="Sisk P."/>
            <person name="Stolte C."/>
            <person name="Sykes S."/>
            <person name="Yandava C."/>
            <person name="Wortman J."/>
            <person name="Nusbaum C."/>
            <person name="Birren B."/>
        </authorList>
    </citation>
    <scope>NUCLEOTIDE SEQUENCE</scope>
    <source>
        <strain>70-15</strain>
    </source>
</reference>
<dbReference type="VEuPathDB" id="FungiDB:MGG_17866"/>
<feature type="non-terminal residue" evidence="1">
    <location>
        <position position="1"/>
    </location>
</feature>
<dbReference type="AlphaFoldDB" id="G4NK88"/>
<dbReference type="InParanoid" id="G4NK88"/>
<dbReference type="RefSeq" id="XP_003720554.1">
    <property type="nucleotide sequence ID" value="XM_003720506.1"/>
</dbReference>
<dbReference type="GeneID" id="12984724"/>
<dbReference type="EMBL" id="CM001237">
    <property type="protein sequence ID" value="EHA45811.1"/>
    <property type="molecule type" value="Genomic_DNA"/>
</dbReference>
<protein>
    <submittedName>
        <fullName evidence="1">Uncharacterized protein</fullName>
    </submittedName>
</protein>